<reference evidence="2" key="1">
    <citation type="submission" date="2017-05" db="EMBL/GenBank/DDBJ databases">
        <authorList>
            <person name="Rodrigo-Torres L."/>
            <person name="Arahal R. D."/>
            <person name="Lucena T."/>
        </authorList>
    </citation>
    <scope>NUCLEOTIDE SEQUENCE [LARGE SCALE GENOMIC DNA]</scope>
    <source>
        <strain evidence="2">CECT 8621</strain>
    </source>
</reference>
<protein>
    <submittedName>
        <fullName evidence="1">Uncharacterized protein</fullName>
    </submittedName>
</protein>
<evidence type="ECO:0000313" key="1">
    <source>
        <dbReference type="EMBL" id="SMX43020.1"/>
    </source>
</evidence>
<dbReference type="AlphaFoldDB" id="A0A238KJX4"/>
<sequence>MTSAMDVVKSASRVFFVVAFAGVLGACAEQIEEEIGECEPGVSEISSAAAVTPPGC</sequence>
<organism evidence="1 2">
    <name type="scientific">Actibacterium lipolyticum</name>
    <dbReference type="NCBI Taxonomy" id="1524263"/>
    <lineage>
        <taxon>Bacteria</taxon>
        <taxon>Pseudomonadati</taxon>
        <taxon>Pseudomonadota</taxon>
        <taxon>Alphaproteobacteria</taxon>
        <taxon>Rhodobacterales</taxon>
        <taxon>Roseobacteraceae</taxon>
        <taxon>Actibacterium</taxon>
    </lineage>
</organism>
<dbReference type="EMBL" id="FXYE01000002">
    <property type="protein sequence ID" value="SMX43020.1"/>
    <property type="molecule type" value="Genomic_DNA"/>
</dbReference>
<evidence type="ECO:0000313" key="2">
    <source>
        <dbReference type="Proteomes" id="UP000202922"/>
    </source>
</evidence>
<dbReference type="RefSeq" id="WP_176438478.1">
    <property type="nucleotide sequence ID" value="NZ_FXYE01000002.1"/>
</dbReference>
<accession>A0A238KJX4</accession>
<proteinExistence type="predicted"/>
<dbReference type="Proteomes" id="UP000202922">
    <property type="component" value="Unassembled WGS sequence"/>
</dbReference>
<name>A0A238KJX4_9RHOB</name>
<gene>
    <name evidence="1" type="ORF">COL8621_02182</name>
</gene>
<keyword evidence="2" id="KW-1185">Reference proteome</keyword>